<dbReference type="SFLD" id="SFLDG01095">
    <property type="entry name" value="Uncharacterised_Radical_SAM_Su"/>
    <property type="match status" value="1"/>
</dbReference>
<dbReference type="Proteomes" id="UP000002294">
    <property type="component" value="Chromosome"/>
</dbReference>
<sequence length="293" mass="33513">MHYTGNEIYRPPLEARTPLLEVTRGCSHNKCVFCTMYQRTPFSLAPKENIISDLEELAFYYPNLERIYLLNGDPFALSFEKLKEIGELIHKYLPNIKTITSYASFYNMKNKTVAELKELKKLGFDELYIGVETAYEPALLKINKGCNLEEYKESLGKIKEAGLSYHAILMMGVAGRGNSEINAKATAKFLNIYPAKSVFPMTTSVQYGSELYKMREKGDFEEASLGEIIKEQIVLVENLDYPDETLFSSGHMVNLINISHRFKNKDKILEKLNYALENLSPEILNSTNERQAR</sequence>
<dbReference type="EMBL" id="CP001708">
    <property type="protein sequence ID" value="ACV28121.1"/>
    <property type="molecule type" value="Genomic_DNA"/>
</dbReference>
<proteinExistence type="predicted"/>
<evidence type="ECO:0000259" key="6">
    <source>
        <dbReference type="PROSITE" id="PS51918"/>
    </source>
</evidence>
<dbReference type="InterPro" id="IPR058240">
    <property type="entry name" value="rSAM_sf"/>
</dbReference>
<keyword evidence="2" id="KW-0949">S-adenosyl-L-methionine</keyword>
<dbReference type="GO" id="GO:0046872">
    <property type="term" value="F:metal ion binding"/>
    <property type="evidence" value="ECO:0007669"/>
    <property type="project" value="UniProtKB-KW"/>
</dbReference>
<dbReference type="KEGG" id="apr:Apre_0066"/>
<organism evidence="7 8">
    <name type="scientific">Anaerococcus prevotii (strain ATCC 9321 / DSM 20548 / JCM 6508 / NCTC 11806 / PC1)</name>
    <name type="common">Peptostreptococcus prevotii</name>
    <name type="synonym">Peptococcus prevotii</name>
    <dbReference type="NCBI Taxonomy" id="525919"/>
    <lineage>
        <taxon>Bacteria</taxon>
        <taxon>Bacillati</taxon>
        <taxon>Bacillota</taxon>
        <taxon>Tissierellia</taxon>
        <taxon>Tissierellales</taxon>
        <taxon>Peptoniphilaceae</taxon>
        <taxon>Anaerococcus</taxon>
    </lineage>
</organism>
<protein>
    <submittedName>
        <fullName evidence="7">Radical SAM domain protein</fullName>
    </submittedName>
</protein>
<dbReference type="Gene3D" id="3.80.30.20">
    <property type="entry name" value="tm_1862 like domain"/>
    <property type="match status" value="1"/>
</dbReference>
<dbReference type="InterPro" id="IPR051198">
    <property type="entry name" value="BchE-like"/>
</dbReference>
<dbReference type="PANTHER" id="PTHR43409">
    <property type="entry name" value="ANAEROBIC MAGNESIUM-PROTOPORPHYRIN IX MONOMETHYL ESTER CYCLASE-RELATED"/>
    <property type="match status" value="1"/>
</dbReference>
<dbReference type="OrthoDB" id="9777636at2"/>
<dbReference type="HOGENOM" id="CLU_044464_1_0_9"/>
<accession>C7RF60</accession>
<keyword evidence="8" id="KW-1185">Reference proteome</keyword>
<dbReference type="GO" id="GO:0051536">
    <property type="term" value="F:iron-sulfur cluster binding"/>
    <property type="evidence" value="ECO:0007669"/>
    <property type="project" value="UniProtKB-KW"/>
</dbReference>
<name>C7RF60_ANAPD</name>
<comment type="cofactor">
    <cofactor evidence="1">
        <name>[4Fe-4S] cluster</name>
        <dbReference type="ChEBI" id="CHEBI:49883"/>
    </cofactor>
</comment>
<feature type="domain" description="Radical SAM core" evidence="6">
    <location>
        <begin position="12"/>
        <end position="240"/>
    </location>
</feature>
<evidence type="ECO:0000256" key="3">
    <source>
        <dbReference type="ARBA" id="ARBA00022723"/>
    </source>
</evidence>
<evidence type="ECO:0000313" key="7">
    <source>
        <dbReference type="EMBL" id="ACV28121.1"/>
    </source>
</evidence>
<dbReference type="Pfam" id="PF04055">
    <property type="entry name" value="Radical_SAM"/>
    <property type="match status" value="1"/>
</dbReference>
<evidence type="ECO:0000256" key="5">
    <source>
        <dbReference type="ARBA" id="ARBA00023014"/>
    </source>
</evidence>
<dbReference type="InterPro" id="IPR006638">
    <property type="entry name" value="Elp3/MiaA/NifB-like_rSAM"/>
</dbReference>
<dbReference type="SFLD" id="SFLDG01082">
    <property type="entry name" value="B12-binding_domain_containing"/>
    <property type="match status" value="1"/>
</dbReference>
<dbReference type="InterPro" id="IPR023404">
    <property type="entry name" value="rSAM_horseshoe"/>
</dbReference>
<dbReference type="SMART" id="SM00729">
    <property type="entry name" value="Elp3"/>
    <property type="match status" value="1"/>
</dbReference>
<evidence type="ECO:0000256" key="1">
    <source>
        <dbReference type="ARBA" id="ARBA00001966"/>
    </source>
</evidence>
<dbReference type="PANTHER" id="PTHR43409:SF4">
    <property type="entry name" value="RADICAL SAM SUPERFAMILY PROTEIN"/>
    <property type="match status" value="1"/>
</dbReference>
<evidence type="ECO:0000256" key="4">
    <source>
        <dbReference type="ARBA" id="ARBA00023004"/>
    </source>
</evidence>
<reference evidence="7 8" key="1">
    <citation type="journal article" date="2009" name="Stand. Genomic Sci.">
        <title>Complete genome sequence of Anaerococcus prevotii type strain (PC1).</title>
        <authorList>
            <person name="Labutti K."/>
            <person name="Pukall R."/>
            <person name="Steenblock K."/>
            <person name="Glavina Del Rio T."/>
            <person name="Tice H."/>
            <person name="Copeland A."/>
            <person name="Cheng J.F."/>
            <person name="Lucas S."/>
            <person name="Chen F."/>
            <person name="Nolan M."/>
            <person name="Bruce D."/>
            <person name="Goodwin L."/>
            <person name="Pitluck S."/>
            <person name="Ivanova N."/>
            <person name="Mavromatis K."/>
            <person name="Ovchinnikova G."/>
            <person name="Pati A."/>
            <person name="Chen A."/>
            <person name="Palaniappan K."/>
            <person name="Land M."/>
            <person name="Hauser L."/>
            <person name="Chang Y.J."/>
            <person name="Jeffries C.D."/>
            <person name="Chain P."/>
            <person name="Saunders E."/>
            <person name="Brettin T."/>
            <person name="Detter J.C."/>
            <person name="Han C."/>
            <person name="Goker M."/>
            <person name="Bristow J."/>
            <person name="Eisen J.A."/>
            <person name="Markowitz V."/>
            <person name="Hugenholtz P."/>
            <person name="Kyrpides N.C."/>
            <person name="Klenk H.P."/>
            <person name="Lapidus A."/>
        </authorList>
    </citation>
    <scope>NUCLEOTIDE SEQUENCE [LARGE SCALE GENOMIC DNA]</scope>
    <source>
        <strain evidence="8">ATCC 9321 / DSM 20548 / JCM 6508 / NCTC 11806 / PC1</strain>
    </source>
</reference>
<keyword evidence="3" id="KW-0479">Metal-binding</keyword>
<evidence type="ECO:0000313" key="8">
    <source>
        <dbReference type="Proteomes" id="UP000002294"/>
    </source>
</evidence>
<dbReference type="SUPFAM" id="SSF102114">
    <property type="entry name" value="Radical SAM enzymes"/>
    <property type="match status" value="1"/>
</dbReference>
<dbReference type="RefSeq" id="WP_012803540.1">
    <property type="nucleotide sequence ID" value="NC_013171.1"/>
</dbReference>
<dbReference type="PROSITE" id="PS51918">
    <property type="entry name" value="RADICAL_SAM"/>
    <property type="match status" value="1"/>
</dbReference>
<dbReference type="SFLD" id="SFLDS00029">
    <property type="entry name" value="Radical_SAM"/>
    <property type="match status" value="1"/>
</dbReference>
<evidence type="ECO:0000256" key="2">
    <source>
        <dbReference type="ARBA" id="ARBA00022691"/>
    </source>
</evidence>
<dbReference type="STRING" id="525919.Apre_0066"/>
<keyword evidence="4" id="KW-0408">Iron</keyword>
<gene>
    <name evidence="7" type="ordered locus">Apre_0066</name>
</gene>
<dbReference type="CDD" id="cd01335">
    <property type="entry name" value="Radical_SAM"/>
    <property type="match status" value="1"/>
</dbReference>
<dbReference type="eggNOG" id="COG1032">
    <property type="taxonomic scope" value="Bacteria"/>
</dbReference>
<dbReference type="GO" id="GO:0003824">
    <property type="term" value="F:catalytic activity"/>
    <property type="evidence" value="ECO:0007669"/>
    <property type="project" value="InterPro"/>
</dbReference>
<dbReference type="InterPro" id="IPR007197">
    <property type="entry name" value="rSAM"/>
</dbReference>
<keyword evidence="5" id="KW-0411">Iron-sulfur</keyword>
<dbReference type="AlphaFoldDB" id="C7RF60"/>